<protein>
    <submittedName>
        <fullName evidence="2">Uncharacterized protein</fullName>
    </submittedName>
</protein>
<organism evidence="2 3">
    <name type="scientific">[Myrmecia] bisecta</name>
    <dbReference type="NCBI Taxonomy" id="41462"/>
    <lineage>
        <taxon>Eukaryota</taxon>
        <taxon>Viridiplantae</taxon>
        <taxon>Chlorophyta</taxon>
        <taxon>core chlorophytes</taxon>
        <taxon>Trebouxiophyceae</taxon>
        <taxon>Trebouxiales</taxon>
        <taxon>Trebouxiaceae</taxon>
        <taxon>Myrmecia</taxon>
    </lineage>
</organism>
<name>A0AAW1QQ11_9CHLO</name>
<gene>
    <name evidence="2" type="ORF">WJX72_003753</name>
</gene>
<feature type="compositionally biased region" description="Basic and acidic residues" evidence="1">
    <location>
        <begin position="7"/>
        <end position="16"/>
    </location>
</feature>
<evidence type="ECO:0000256" key="1">
    <source>
        <dbReference type="SAM" id="MobiDB-lite"/>
    </source>
</evidence>
<sequence length="205" mass="21403">MGATGLKGDKGDHGEVGPRGPRGWEGQDGRDGERGPRGWNGQPGPKGPRGKQGPPGTGVKPDSHDCNKVGAASGVEELISFESYEVEGPMGSTSTIVSMSGTFKVTAQLNGEAGTIGTVDVGSDCWPEDLRPVHNVTCVAYNYASNVMTVLHVAGSAGGSPDTGKLRLHMDTAPGTVYELASCEWTVDSTMMDHDQSWGGRRMLS</sequence>
<keyword evidence="3" id="KW-1185">Reference proteome</keyword>
<accession>A0AAW1QQ11</accession>
<reference evidence="2 3" key="1">
    <citation type="journal article" date="2024" name="Nat. Commun.">
        <title>Phylogenomics reveals the evolutionary origins of lichenization in chlorophyte algae.</title>
        <authorList>
            <person name="Puginier C."/>
            <person name="Libourel C."/>
            <person name="Otte J."/>
            <person name="Skaloud P."/>
            <person name="Haon M."/>
            <person name="Grisel S."/>
            <person name="Petersen M."/>
            <person name="Berrin J.G."/>
            <person name="Delaux P.M."/>
            <person name="Dal Grande F."/>
            <person name="Keller J."/>
        </authorList>
    </citation>
    <scope>NUCLEOTIDE SEQUENCE [LARGE SCALE GENOMIC DNA]</scope>
    <source>
        <strain evidence="2 3">SAG 2043</strain>
    </source>
</reference>
<evidence type="ECO:0000313" key="2">
    <source>
        <dbReference type="EMBL" id="KAK9823560.1"/>
    </source>
</evidence>
<feature type="compositionally biased region" description="Basic and acidic residues" evidence="1">
    <location>
        <begin position="25"/>
        <end position="36"/>
    </location>
</feature>
<evidence type="ECO:0000313" key="3">
    <source>
        <dbReference type="Proteomes" id="UP001489004"/>
    </source>
</evidence>
<dbReference type="Pfam" id="PF01391">
    <property type="entry name" value="Collagen"/>
    <property type="match status" value="1"/>
</dbReference>
<proteinExistence type="predicted"/>
<dbReference type="EMBL" id="JALJOR010000002">
    <property type="protein sequence ID" value="KAK9823560.1"/>
    <property type="molecule type" value="Genomic_DNA"/>
</dbReference>
<dbReference type="AlphaFoldDB" id="A0AAW1QQ11"/>
<feature type="region of interest" description="Disordered" evidence="1">
    <location>
        <begin position="1"/>
        <end position="68"/>
    </location>
</feature>
<comment type="caution">
    <text evidence="2">The sequence shown here is derived from an EMBL/GenBank/DDBJ whole genome shotgun (WGS) entry which is preliminary data.</text>
</comment>
<dbReference type="Proteomes" id="UP001489004">
    <property type="component" value="Unassembled WGS sequence"/>
</dbReference>
<dbReference type="InterPro" id="IPR008160">
    <property type="entry name" value="Collagen"/>
</dbReference>